<dbReference type="Proteomes" id="UP000024635">
    <property type="component" value="Unassembled WGS sequence"/>
</dbReference>
<evidence type="ECO:0000313" key="1">
    <source>
        <dbReference type="EMBL" id="EYC21389.1"/>
    </source>
</evidence>
<comment type="caution">
    <text evidence="1">The sequence shown here is derived from an EMBL/GenBank/DDBJ whole genome shotgun (WGS) entry which is preliminary data.</text>
</comment>
<reference evidence="2" key="1">
    <citation type="journal article" date="2015" name="Nat. Genet.">
        <title>The genome and transcriptome of the zoonotic hookworm Ancylostoma ceylanicum identify infection-specific gene families.</title>
        <authorList>
            <person name="Schwarz E.M."/>
            <person name="Hu Y."/>
            <person name="Antoshechkin I."/>
            <person name="Miller M.M."/>
            <person name="Sternberg P.W."/>
            <person name="Aroian R.V."/>
        </authorList>
    </citation>
    <scope>NUCLEOTIDE SEQUENCE</scope>
    <source>
        <strain evidence="2">HY135</strain>
    </source>
</reference>
<dbReference type="EMBL" id="JARK01001355">
    <property type="protein sequence ID" value="EYC21389.1"/>
    <property type="molecule type" value="Genomic_DNA"/>
</dbReference>
<accession>A0A016V141</accession>
<name>A0A016V141_9BILA</name>
<gene>
    <name evidence="1" type="primary">Acey_s0019.g3791</name>
    <name evidence="1" type="ORF">Y032_0019g3791</name>
</gene>
<sequence length="67" mass="7573">MQTCDIHYTPSTSKIMPGRRMWPKSKGLRGGVASLCCRFGPSESRKLSSLFAAYYDMAGTLRRHFDI</sequence>
<keyword evidence="2" id="KW-1185">Reference proteome</keyword>
<evidence type="ECO:0000313" key="2">
    <source>
        <dbReference type="Proteomes" id="UP000024635"/>
    </source>
</evidence>
<proteinExistence type="predicted"/>
<dbReference type="AlphaFoldDB" id="A0A016V141"/>
<protein>
    <submittedName>
        <fullName evidence="1">Uncharacterized protein</fullName>
    </submittedName>
</protein>
<organism evidence="1 2">
    <name type="scientific">Ancylostoma ceylanicum</name>
    <dbReference type="NCBI Taxonomy" id="53326"/>
    <lineage>
        <taxon>Eukaryota</taxon>
        <taxon>Metazoa</taxon>
        <taxon>Ecdysozoa</taxon>
        <taxon>Nematoda</taxon>
        <taxon>Chromadorea</taxon>
        <taxon>Rhabditida</taxon>
        <taxon>Rhabditina</taxon>
        <taxon>Rhabditomorpha</taxon>
        <taxon>Strongyloidea</taxon>
        <taxon>Ancylostomatidae</taxon>
        <taxon>Ancylostomatinae</taxon>
        <taxon>Ancylostoma</taxon>
    </lineage>
</organism>